<reference evidence="1" key="2">
    <citation type="submission" date="2020-05" db="EMBL/GenBank/DDBJ databases">
        <authorList>
            <person name="Kim H.-S."/>
            <person name="Proctor R.H."/>
            <person name="Brown D.W."/>
        </authorList>
    </citation>
    <scope>NUCLEOTIDE SEQUENCE</scope>
    <source>
        <strain evidence="1">NRRL 22465</strain>
    </source>
</reference>
<dbReference type="AlphaFoldDB" id="A0A8H4XMT2"/>
<organism evidence="1 2">
    <name type="scientific">Fusarium zealandicum</name>
    <dbReference type="NCBI Taxonomy" id="1053134"/>
    <lineage>
        <taxon>Eukaryota</taxon>
        <taxon>Fungi</taxon>
        <taxon>Dikarya</taxon>
        <taxon>Ascomycota</taxon>
        <taxon>Pezizomycotina</taxon>
        <taxon>Sordariomycetes</taxon>
        <taxon>Hypocreomycetidae</taxon>
        <taxon>Hypocreales</taxon>
        <taxon>Nectriaceae</taxon>
        <taxon>Fusarium</taxon>
        <taxon>Fusarium staphyleae species complex</taxon>
    </lineage>
</organism>
<sequence length="73" mass="8213">MPEQPVQQSVHVKPNSFEIKGLGEYLEEVVGHPVVSTMSLPPIFFFVTTPEIVEKIRAKYSDQATITVREIEA</sequence>
<keyword evidence="2" id="KW-1185">Reference proteome</keyword>
<accession>A0A8H4XMT2</accession>
<dbReference type="EMBL" id="JABEYC010000189">
    <property type="protein sequence ID" value="KAF4981029.1"/>
    <property type="molecule type" value="Genomic_DNA"/>
</dbReference>
<gene>
    <name evidence="1" type="ORF">FZEAL_3081</name>
</gene>
<reference evidence="1" key="1">
    <citation type="journal article" date="2020" name="BMC Genomics">
        <title>Correction to: Identification and distribution of gene clusters required for synthesis of sphingolipid metabolism inhibitors in diverse species of the filamentous fungus Fusarium.</title>
        <authorList>
            <person name="Kim H.S."/>
            <person name="Lohmar J.M."/>
            <person name="Busman M."/>
            <person name="Brown D.W."/>
            <person name="Naumann T.A."/>
            <person name="Divon H.H."/>
            <person name="Lysoe E."/>
            <person name="Uhlig S."/>
            <person name="Proctor R.H."/>
        </authorList>
    </citation>
    <scope>NUCLEOTIDE SEQUENCE</scope>
    <source>
        <strain evidence="1">NRRL 22465</strain>
    </source>
</reference>
<evidence type="ECO:0000313" key="2">
    <source>
        <dbReference type="Proteomes" id="UP000635477"/>
    </source>
</evidence>
<name>A0A8H4XMT2_9HYPO</name>
<evidence type="ECO:0000313" key="1">
    <source>
        <dbReference type="EMBL" id="KAF4981029.1"/>
    </source>
</evidence>
<comment type="caution">
    <text evidence="1">The sequence shown here is derived from an EMBL/GenBank/DDBJ whole genome shotgun (WGS) entry which is preliminary data.</text>
</comment>
<protein>
    <submittedName>
        <fullName evidence="1">Uncharacterized protein</fullName>
    </submittedName>
</protein>
<dbReference type="Proteomes" id="UP000635477">
    <property type="component" value="Unassembled WGS sequence"/>
</dbReference>
<dbReference type="OrthoDB" id="5100278at2759"/>
<proteinExistence type="predicted"/>